<dbReference type="OrthoDB" id="10777at2"/>
<reference evidence="2" key="1">
    <citation type="submission" date="2017-06" db="EMBL/GenBank/DDBJ databases">
        <authorList>
            <person name="Varghese N."/>
            <person name="Submissions S."/>
        </authorList>
    </citation>
    <scope>NUCLEOTIDE SEQUENCE [LARGE SCALE GENOMIC DNA]</scope>
    <source>
        <strain evidence="2">DSM 15668</strain>
    </source>
</reference>
<protein>
    <submittedName>
        <fullName evidence="1">Uncharacterized protein</fullName>
    </submittedName>
</protein>
<dbReference type="AlphaFoldDB" id="A0A238XLF6"/>
<name>A0A238XLF6_9BACT</name>
<dbReference type="Proteomes" id="UP000198405">
    <property type="component" value="Unassembled WGS sequence"/>
</dbReference>
<organism evidence="1 2">
    <name type="scientific">Desulfurobacterium atlanticum</name>
    <dbReference type="NCBI Taxonomy" id="240169"/>
    <lineage>
        <taxon>Bacteria</taxon>
        <taxon>Pseudomonadati</taxon>
        <taxon>Aquificota</taxon>
        <taxon>Aquificia</taxon>
        <taxon>Desulfurobacteriales</taxon>
        <taxon>Desulfurobacteriaceae</taxon>
        <taxon>Desulfurobacterium</taxon>
    </lineage>
</organism>
<evidence type="ECO:0000313" key="2">
    <source>
        <dbReference type="Proteomes" id="UP000198405"/>
    </source>
</evidence>
<accession>A0A238XLF6</accession>
<gene>
    <name evidence="1" type="ORF">SAMN06265340_10158</name>
</gene>
<proteinExistence type="predicted"/>
<dbReference type="RefSeq" id="WP_089322095.1">
    <property type="nucleotide sequence ID" value="NZ_FZOB01000001.1"/>
</dbReference>
<keyword evidence="2" id="KW-1185">Reference proteome</keyword>
<sequence length="445" mass="48294">MTRRGLVIETTLAFVAILSLLGGVAGYVISRETKTAKSTKDSIKALKAAQSGVEEALVKLKNGVGTFPYAFNGTIDGSYFYVNLTKNSDNSITIISTGKTSNALRKVEVKVEKTGIFYPFAINGLFKINDFDNTGSGNWTEAEAGVKTIDNNTYEELTDIGFKITISNTLDVPKVADIDSSIFYPSESECDYGNYNTDLVVKNDPEDVNNDGKIVVCGKNITLDDALIYFNKDTVIAAKGNVTFTPNTTLKQKVGSASDLSIIAGDTAYFDRNSNIDFSGADEGFNLILYAKNEISSPDTTGQFISISGNQNTANVSNVFIMTEGEINVNRDIIDDTATTRNDVNFVLWGDKGINSENGGFDIAGSSSTVRNFSVIVANGDAVFDHWAFSGSEDRSGLSYKDIVNYCLNGTSLGIPETVKQLYCELKTQIETGSGEIKIIYWKEY</sequence>
<dbReference type="EMBL" id="FZOB01000001">
    <property type="protein sequence ID" value="SNR59303.1"/>
    <property type="molecule type" value="Genomic_DNA"/>
</dbReference>
<evidence type="ECO:0000313" key="1">
    <source>
        <dbReference type="EMBL" id="SNR59303.1"/>
    </source>
</evidence>